<feature type="domain" description="Peptidase M1 membrane alanine aminopeptidase" evidence="13">
    <location>
        <begin position="297"/>
        <end position="450"/>
    </location>
</feature>
<evidence type="ECO:0000256" key="3">
    <source>
        <dbReference type="ARBA" id="ARBA00010136"/>
    </source>
</evidence>
<keyword evidence="12" id="KW-0732">Signal</keyword>
<keyword evidence="11" id="KW-0482">Metalloprotease</keyword>
<comment type="catalytic activity">
    <reaction evidence="1">
        <text>Release of an N-terminal amino acid, Xaa-|-Yaa- from a peptide, amide or arylamide. Xaa is preferably Ala, but may be most amino acids including Pro (slow action). When a terminal hydrophobic residue is followed by a prolyl residue, the two may be released as an intact Xaa-Pro dipeptide.</text>
        <dbReference type="EC" id="3.4.11.2"/>
    </reaction>
</comment>
<protein>
    <recommendedName>
        <fullName evidence="5">Aminopeptidase N</fullName>
        <ecNumber evidence="4">3.4.11.2</ecNumber>
    </recommendedName>
</protein>
<dbReference type="PANTHER" id="PTHR11533:SF174">
    <property type="entry name" value="PUROMYCIN-SENSITIVE AMINOPEPTIDASE-RELATED"/>
    <property type="match status" value="1"/>
</dbReference>
<feature type="signal peptide" evidence="12">
    <location>
        <begin position="1"/>
        <end position="35"/>
    </location>
</feature>
<dbReference type="Gene3D" id="2.60.40.1730">
    <property type="entry name" value="tricorn interacting facor f3 domain"/>
    <property type="match status" value="1"/>
</dbReference>
<evidence type="ECO:0000256" key="7">
    <source>
        <dbReference type="ARBA" id="ARBA00022670"/>
    </source>
</evidence>
<dbReference type="EMBL" id="CP093547">
    <property type="protein sequence ID" value="UNP30941.1"/>
    <property type="molecule type" value="Genomic_DNA"/>
</dbReference>
<sequence length="473" mass="52555">MHQPLNQSGVSSLRRRIATAALALACCCAAGSALAQGAARAGANLDVLHYTARIEPDIGAKSLRGQVSIRLALRSDGAQQLEFDAGDLDIERVGERGQALNFEKVEQRLRVRLPKPGAAGERHEIDIAYRGTPRHGLEFHPERGEVYTIFSTSQWLVCIDAPSERASLDLTLTVPSGLKAVGNGRLVAKSALGGRRDSYRWRQDMAMPSYVYGFAAGRYAEAGATGENGALRFLSADLQAAQLRRVFADSADMMRFFGRRAGIRYRGDYTQALVAKTVGQELDGFSLMSEAYGREVLEKPENESLIAHELAHQWWGNMVTSRDWGHFWLNEGFANFMAAAYMQHRFGDAAYRERVDAWKRRVDKLRESGKDHALVYASWNKPSADDRAVVYQKGAYVLHMLREELGERAFWRGIRAYTRAYYGHSVVTADFRAAMERASGRDLGGFFARWVESAENVPLKAEATPVKADVPAK</sequence>
<accession>A0ABY3XH54</accession>
<dbReference type="SUPFAM" id="SSF55486">
    <property type="entry name" value="Metalloproteases ('zincins'), catalytic domain"/>
    <property type="match status" value="1"/>
</dbReference>
<name>A0ABY3XH54_9GAMM</name>
<reference evidence="15 16" key="1">
    <citation type="submission" date="2022-03" db="EMBL/GenBank/DDBJ databases">
        <title>Complete genome sequence of Lysobacter capsici VKM B-2533 and Lysobacter gummosus 10.1.1, promising sources of lytic agents.</title>
        <authorList>
            <person name="Tarlachkov S.V."/>
            <person name="Kudryakova I.V."/>
            <person name="Afoshin A.S."/>
            <person name="Leontyevskaya E.A."/>
            <person name="Leontyevskaya N.V."/>
        </authorList>
    </citation>
    <scope>NUCLEOTIDE SEQUENCE [LARGE SCALE GENOMIC DNA]</scope>
    <source>
        <strain evidence="15 16">10.1.1</strain>
    </source>
</reference>
<evidence type="ECO:0000313" key="16">
    <source>
        <dbReference type="Proteomes" id="UP000829194"/>
    </source>
</evidence>
<dbReference type="RefSeq" id="WP_187313145.1">
    <property type="nucleotide sequence ID" value="NZ_CP011131.1"/>
</dbReference>
<dbReference type="Proteomes" id="UP000829194">
    <property type="component" value="Chromosome"/>
</dbReference>
<dbReference type="PANTHER" id="PTHR11533">
    <property type="entry name" value="PROTEASE M1 ZINC METALLOPROTEASE"/>
    <property type="match status" value="1"/>
</dbReference>
<evidence type="ECO:0000256" key="8">
    <source>
        <dbReference type="ARBA" id="ARBA00022723"/>
    </source>
</evidence>
<evidence type="ECO:0000256" key="1">
    <source>
        <dbReference type="ARBA" id="ARBA00000098"/>
    </source>
</evidence>
<keyword evidence="16" id="KW-1185">Reference proteome</keyword>
<feature type="domain" description="Aminopeptidase N-like N-terminal" evidence="14">
    <location>
        <begin position="49"/>
        <end position="211"/>
    </location>
</feature>
<comment type="cofactor">
    <cofactor evidence="2">
        <name>Zn(2+)</name>
        <dbReference type="ChEBI" id="CHEBI:29105"/>
    </cofactor>
</comment>
<dbReference type="InterPro" id="IPR045357">
    <property type="entry name" value="Aminopeptidase_N-like_N"/>
</dbReference>
<evidence type="ECO:0000256" key="10">
    <source>
        <dbReference type="ARBA" id="ARBA00022833"/>
    </source>
</evidence>
<evidence type="ECO:0000259" key="14">
    <source>
        <dbReference type="Pfam" id="PF17900"/>
    </source>
</evidence>
<keyword evidence="7" id="KW-0645">Protease</keyword>
<comment type="similarity">
    <text evidence="3">Belongs to the peptidase M1 family.</text>
</comment>
<evidence type="ECO:0000256" key="2">
    <source>
        <dbReference type="ARBA" id="ARBA00001947"/>
    </source>
</evidence>
<dbReference type="InterPro" id="IPR001930">
    <property type="entry name" value="Peptidase_M1"/>
</dbReference>
<keyword evidence="8" id="KW-0479">Metal-binding</keyword>
<evidence type="ECO:0000256" key="4">
    <source>
        <dbReference type="ARBA" id="ARBA00012564"/>
    </source>
</evidence>
<keyword evidence="10" id="KW-0862">Zinc</keyword>
<organism evidence="15 16">
    <name type="scientific">Lysobacter gummosus</name>
    <dbReference type="NCBI Taxonomy" id="262324"/>
    <lineage>
        <taxon>Bacteria</taxon>
        <taxon>Pseudomonadati</taxon>
        <taxon>Pseudomonadota</taxon>
        <taxon>Gammaproteobacteria</taxon>
        <taxon>Lysobacterales</taxon>
        <taxon>Lysobacteraceae</taxon>
        <taxon>Lysobacter</taxon>
    </lineage>
</organism>
<keyword evidence="9" id="KW-0378">Hydrolase</keyword>
<proteinExistence type="inferred from homology"/>
<dbReference type="SUPFAM" id="SSF63737">
    <property type="entry name" value="Leukotriene A4 hydrolase N-terminal domain"/>
    <property type="match status" value="1"/>
</dbReference>
<dbReference type="InterPro" id="IPR050344">
    <property type="entry name" value="Peptidase_M1_aminopeptidases"/>
</dbReference>
<dbReference type="InterPro" id="IPR014782">
    <property type="entry name" value="Peptidase_M1_dom"/>
</dbReference>
<evidence type="ECO:0000256" key="5">
    <source>
        <dbReference type="ARBA" id="ARBA00015611"/>
    </source>
</evidence>
<gene>
    <name evidence="15" type="ORF">MOV92_06725</name>
</gene>
<evidence type="ECO:0000256" key="12">
    <source>
        <dbReference type="SAM" id="SignalP"/>
    </source>
</evidence>
<dbReference type="PRINTS" id="PR00756">
    <property type="entry name" value="ALADIPTASE"/>
</dbReference>
<dbReference type="CDD" id="cd09603">
    <property type="entry name" value="M1_APN_like"/>
    <property type="match status" value="1"/>
</dbReference>
<evidence type="ECO:0000259" key="13">
    <source>
        <dbReference type="Pfam" id="PF01433"/>
    </source>
</evidence>
<evidence type="ECO:0000256" key="6">
    <source>
        <dbReference type="ARBA" id="ARBA00022438"/>
    </source>
</evidence>
<dbReference type="Pfam" id="PF17900">
    <property type="entry name" value="Peptidase_M1_N"/>
    <property type="match status" value="1"/>
</dbReference>
<evidence type="ECO:0000313" key="15">
    <source>
        <dbReference type="EMBL" id="UNP30941.1"/>
    </source>
</evidence>
<feature type="chain" id="PRO_5047233031" description="Aminopeptidase N" evidence="12">
    <location>
        <begin position="36"/>
        <end position="473"/>
    </location>
</feature>
<keyword evidence="6" id="KW-0031">Aminopeptidase</keyword>
<dbReference type="InterPro" id="IPR027268">
    <property type="entry name" value="Peptidase_M4/M1_CTD_sf"/>
</dbReference>
<dbReference type="Pfam" id="PF01433">
    <property type="entry name" value="Peptidase_M1"/>
    <property type="match status" value="1"/>
</dbReference>
<dbReference type="InterPro" id="IPR042097">
    <property type="entry name" value="Aminopeptidase_N-like_N_sf"/>
</dbReference>
<dbReference type="EC" id="3.4.11.2" evidence="4"/>
<dbReference type="Gene3D" id="1.10.390.10">
    <property type="entry name" value="Neutral Protease Domain 2"/>
    <property type="match status" value="1"/>
</dbReference>
<evidence type="ECO:0000256" key="11">
    <source>
        <dbReference type="ARBA" id="ARBA00023049"/>
    </source>
</evidence>
<evidence type="ECO:0000256" key="9">
    <source>
        <dbReference type="ARBA" id="ARBA00022801"/>
    </source>
</evidence>